<evidence type="ECO:0000256" key="8">
    <source>
        <dbReference type="ARBA" id="ARBA00022801"/>
    </source>
</evidence>
<dbReference type="KEGG" id="ndv:NDEV_0743"/>
<keyword evidence="7" id="KW-0227">DNA damage</keyword>
<dbReference type="Pfam" id="PF03167">
    <property type="entry name" value="UDG"/>
    <property type="match status" value="1"/>
</dbReference>
<dbReference type="InterPro" id="IPR005273">
    <property type="entry name" value="Ura-DNA_glyco_family4"/>
</dbReference>
<dbReference type="PANTHER" id="PTHR33693">
    <property type="entry name" value="TYPE-5 URACIL-DNA GLYCOSYLASE"/>
    <property type="match status" value="1"/>
</dbReference>
<evidence type="ECO:0000256" key="4">
    <source>
        <dbReference type="ARBA" id="ARBA00019403"/>
    </source>
</evidence>
<dbReference type="AlphaFoldDB" id="A0A128A2E7"/>
<dbReference type="InterPro" id="IPR036895">
    <property type="entry name" value="Uracil-DNA_glycosylase-like_sf"/>
</dbReference>
<evidence type="ECO:0000256" key="2">
    <source>
        <dbReference type="ARBA" id="ARBA00006521"/>
    </source>
</evidence>
<proteinExistence type="inferred from homology"/>
<evidence type="ECO:0000256" key="5">
    <source>
        <dbReference type="ARBA" id="ARBA00022485"/>
    </source>
</evidence>
<keyword evidence="5" id="KW-0004">4Fe-4S</keyword>
<evidence type="ECO:0000256" key="3">
    <source>
        <dbReference type="ARBA" id="ARBA00012030"/>
    </source>
</evidence>
<evidence type="ECO:0000256" key="11">
    <source>
        <dbReference type="ARBA" id="ARBA00023204"/>
    </source>
</evidence>
<dbReference type="Gene3D" id="3.40.470.10">
    <property type="entry name" value="Uracil-DNA glycosylase-like domain"/>
    <property type="match status" value="1"/>
</dbReference>
<reference evidence="14" key="1">
    <citation type="submission" date="2015-10" db="EMBL/GenBank/DDBJ databases">
        <authorList>
            <person name="Lehtovirta-Morley L.E."/>
            <person name="Vieille C."/>
        </authorList>
    </citation>
    <scope>NUCLEOTIDE SEQUENCE [LARGE SCALE GENOMIC DNA]</scope>
</reference>
<organism evidence="13 14">
    <name type="scientific">Nitrosotalea devaniterrae</name>
    <dbReference type="NCBI Taxonomy" id="1078905"/>
    <lineage>
        <taxon>Archaea</taxon>
        <taxon>Nitrososphaerota</taxon>
        <taxon>Nitrososphaeria</taxon>
        <taxon>Nitrosotaleales</taxon>
        <taxon>Nitrosotaleaceae</taxon>
        <taxon>Nitrosotalea</taxon>
    </lineage>
</organism>
<keyword evidence="11" id="KW-0234">DNA repair</keyword>
<gene>
    <name evidence="13" type="ORF">NDEV_0743</name>
</gene>
<evidence type="ECO:0000256" key="7">
    <source>
        <dbReference type="ARBA" id="ARBA00022763"/>
    </source>
</evidence>
<accession>A0A128A2E7</accession>
<comment type="similarity">
    <text evidence="2">Belongs to the uracil-DNA glycosylase (UDG) superfamily. Type 4 (UDGa) family.</text>
</comment>
<evidence type="ECO:0000256" key="9">
    <source>
        <dbReference type="ARBA" id="ARBA00023004"/>
    </source>
</evidence>
<dbReference type="SMART" id="SM00987">
    <property type="entry name" value="UreE_C"/>
    <property type="match status" value="1"/>
</dbReference>
<keyword evidence="14" id="KW-1185">Reference proteome</keyword>
<evidence type="ECO:0000313" key="14">
    <source>
        <dbReference type="Proteomes" id="UP000196239"/>
    </source>
</evidence>
<dbReference type="PANTHER" id="PTHR33693:SF1">
    <property type="entry name" value="TYPE-4 URACIL-DNA GLYCOSYLASE"/>
    <property type="match status" value="1"/>
</dbReference>
<dbReference type="GO" id="GO:0051539">
    <property type="term" value="F:4 iron, 4 sulfur cluster binding"/>
    <property type="evidence" value="ECO:0007669"/>
    <property type="project" value="UniProtKB-KW"/>
</dbReference>
<keyword evidence="8" id="KW-0378">Hydrolase</keyword>
<evidence type="ECO:0000256" key="1">
    <source>
        <dbReference type="ARBA" id="ARBA00001400"/>
    </source>
</evidence>
<evidence type="ECO:0000259" key="12">
    <source>
        <dbReference type="SMART" id="SM00986"/>
    </source>
</evidence>
<dbReference type="GO" id="GO:0006281">
    <property type="term" value="P:DNA repair"/>
    <property type="evidence" value="ECO:0007669"/>
    <property type="project" value="UniProtKB-KW"/>
</dbReference>
<evidence type="ECO:0000313" key="13">
    <source>
        <dbReference type="EMBL" id="CUR51508.1"/>
    </source>
</evidence>
<dbReference type="InterPro" id="IPR005122">
    <property type="entry name" value="Uracil-DNA_glycosylase-like"/>
</dbReference>
<protein>
    <recommendedName>
        <fullName evidence="4">Type-4 uracil-DNA glycosylase</fullName>
        <ecNumber evidence="3">3.2.2.27</ecNumber>
    </recommendedName>
</protein>
<dbReference type="NCBIfam" id="TIGR00758">
    <property type="entry name" value="UDG_fam4"/>
    <property type="match status" value="1"/>
</dbReference>
<keyword evidence="9" id="KW-0408">Iron</keyword>
<dbReference type="EMBL" id="LN890280">
    <property type="protein sequence ID" value="CUR51508.1"/>
    <property type="molecule type" value="Genomic_DNA"/>
</dbReference>
<dbReference type="EC" id="3.2.2.27" evidence="3"/>
<dbReference type="Proteomes" id="UP000196239">
    <property type="component" value="Chromosome 1"/>
</dbReference>
<keyword evidence="10" id="KW-0411">Iron-sulfur</keyword>
<dbReference type="GO" id="GO:0046872">
    <property type="term" value="F:metal ion binding"/>
    <property type="evidence" value="ECO:0007669"/>
    <property type="project" value="UniProtKB-KW"/>
</dbReference>
<dbReference type="CDD" id="cd10030">
    <property type="entry name" value="UDG-F4_TTUDGA_SPO1dp_like"/>
    <property type="match status" value="1"/>
</dbReference>
<comment type="catalytic activity">
    <reaction evidence="1">
        <text>Hydrolyzes single-stranded DNA or mismatched double-stranded DNA and polynucleotides, releasing free uracil.</text>
        <dbReference type="EC" id="3.2.2.27"/>
    </reaction>
</comment>
<keyword evidence="6" id="KW-0479">Metal-binding</keyword>
<dbReference type="InterPro" id="IPR051536">
    <property type="entry name" value="UDG_Type-4/5"/>
</dbReference>
<dbReference type="SMART" id="SM00986">
    <property type="entry name" value="UDG"/>
    <property type="match status" value="1"/>
</dbReference>
<dbReference type="SUPFAM" id="SSF52141">
    <property type="entry name" value="Uracil-DNA glycosylase-like"/>
    <property type="match status" value="1"/>
</dbReference>
<sequence>MSSKLGDVKNRVVSCVNCNLSKTRTNAVPGIGNEKSDIIFVGEAPGRNEDMQGKPFVGTAGQILSEALEYAGFARDQVYITNVVKCRPPNNRQPITEERTACRPYLSEELEIIKPKIICILGNTAYSSLLDGREITKNRGKIVKNNGQLYFVTVHPAAIIYNPGLRQVLKDDFVLLAQALDKLRKGLDVEISQ</sequence>
<evidence type="ECO:0000256" key="6">
    <source>
        <dbReference type="ARBA" id="ARBA00022723"/>
    </source>
</evidence>
<dbReference type="GO" id="GO:0004844">
    <property type="term" value="F:uracil DNA N-glycosylase activity"/>
    <property type="evidence" value="ECO:0007669"/>
    <property type="project" value="UniProtKB-EC"/>
</dbReference>
<feature type="domain" description="Uracil-DNA glycosylase-like" evidence="12">
    <location>
        <begin position="29"/>
        <end position="174"/>
    </location>
</feature>
<name>A0A128A2E7_9ARCH</name>
<evidence type="ECO:0000256" key="10">
    <source>
        <dbReference type="ARBA" id="ARBA00023014"/>
    </source>
</evidence>